<dbReference type="OMA" id="CYSGFIA"/>
<dbReference type="InterPro" id="IPR029058">
    <property type="entry name" value="AB_hydrolase_fold"/>
</dbReference>
<evidence type="ECO:0000259" key="2">
    <source>
        <dbReference type="Pfam" id="PF03959"/>
    </source>
</evidence>
<reference evidence="4" key="1">
    <citation type="journal article" date="2015" name="Genome Announc.">
        <title>Genome sequence of the AIDS-associated pathogen Penicillium marneffei (ATCC18224) and its near taxonomic relative Talaromyces stipitatus (ATCC10500).</title>
        <authorList>
            <person name="Nierman W.C."/>
            <person name="Fedorova-Abrams N.D."/>
            <person name="Andrianopoulos A."/>
        </authorList>
    </citation>
    <scope>NUCLEOTIDE SEQUENCE [LARGE SCALE GENOMIC DNA]</scope>
    <source>
        <strain evidence="4">ATCC 10500 / CBS 375.48 / QM 6759 / NRRL 1006</strain>
    </source>
</reference>
<dbReference type="STRING" id="441959.B8MMV7"/>
<dbReference type="GO" id="GO:0019748">
    <property type="term" value="P:secondary metabolic process"/>
    <property type="evidence" value="ECO:0007669"/>
    <property type="project" value="TreeGrafter"/>
</dbReference>
<sequence length="287" mass="31279">MWYGNAITINMASTKPPLKILMLHGFTQSGPLFRAKTGALTKSIAKAFPLHIVSFSYPTGPLRLNPSDVPGYNVDDAADGKDEKFEIEAYGWWRRPSTTPPTYKGIEDGLASVAAVLRDEGPFDGVIGFSQGACLAFMVASLLEANRNESFNAAAAEDGVQFPEAFSANNVGNHPPLKFAIVYSGFKLADPRWKALYDAQKPVTTPVLHVLGTLDALVTEEMSRGLIEACAGDPEKDGKVVFHPGGHFVPSQKTYLEIAVGFIRRALEGDKKKEEEDERVEDMDVPF</sequence>
<dbReference type="InterPro" id="IPR005645">
    <property type="entry name" value="FSH-like_dom"/>
</dbReference>
<dbReference type="GO" id="GO:0016787">
    <property type="term" value="F:hydrolase activity"/>
    <property type="evidence" value="ECO:0007669"/>
    <property type="project" value="UniProtKB-KW"/>
</dbReference>
<dbReference type="PhylomeDB" id="B8MMV7"/>
<dbReference type="eggNOG" id="KOG2551">
    <property type="taxonomic scope" value="Eukaryota"/>
</dbReference>
<accession>B8MMV7</accession>
<dbReference type="PANTHER" id="PTHR48070:SF6">
    <property type="entry name" value="ESTERASE OVCA2"/>
    <property type="match status" value="1"/>
</dbReference>
<evidence type="ECO:0000313" key="4">
    <source>
        <dbReference type="Proteomes" id="UP000001745"/>
    </source>
</evidence>
<dbReference type="FunCoup" id="B8MMV7">
    <property type="interactions" value="382"/>
</dbReference>
<dbReference type="RefSeq" id="XP_002486098.1">
    <property type="nucleotide sequence ID" value="XM_002486053.1"/>
</dbReference>
<gene>
    <name evidence="3" type="ORF">TSTA_101000</name>
</gene>
<evidence type="ECO:0000256" key="1">
    <source>
        <dbReference type="ARBA" id="ARBA00022801"/>
    </source>
</evidence>
<organism evidence="3 4">
    <name type="scientific">Talaromyces stipitatus (strain ATCC 10500 / CBS 375.48 / QM 6759 / NRRL 1006)</name>
    <name type="common">Penicillium stipitatum</name>
    <dbReference type="NCBI Taxonomy" id="441959"/>
    <lineage>
        <taxon>Eukaryota</taxon>
        <taxon>Fungi</taxon>
        <taxon>Dikarya</taxon>
        <taxon>Ascomycota</taxon>
        <taxon>Pezizomycotina</taxon>
        <taxon>Eurotiomycetes</taxon>
        <taxon>Eurotiomycetidae</taxon>
        <taxon>Eurotiales</taxon>
        <taxon>Trichocomaceae</taxon>
        <taxon>Talaromyces</taxon>
        <taxon>Talaromyces sect. Talaromyces</taxon>
    </lineage>
</organism>
<dbReference type="SUPFAM" id="SSF53474">
    <property type="entry name" value="alpha/beta-Hydrolases"/>
    <property type="match status" value="1"/>
</dbReference>
<dbReference type="Proteomes" id="UP000001745">
    <property type="component" value="Unassembled WGS sequence"/>
</dbReference>
<dbReference type="OrthoDB" id="2094269at2759"/>
<keyword evidence="1" id="KW-0378">Hydrolase</keyword>
<dbReference type="Pfam" id="PF03959">
    <property type="entry name" value="FSH1"/>
    <property type="match status" value="1"/>
</dbReference>
<dbReference type="GO" id="GO:0005737">
    <property type="term" value="C:cytoplasm"/>
    <property type="evidence" value="ECO:0007669"/>
    <property type="project" value="TreeGrafter"/>
</dbReference>
<name>B8MMV7_TALSN</name>
<dbReference type="GeneID" id="8101788"/>
<dbReference type="VEuPathDB" id="FungiDB:TSTA_101000"/>
<dbReference type="PANTHER" id="PTHR48070">
    <property type="entry name" value="ESTERASE OVCA2"/>
    <property type="match status" value="1"/>
</dbReference>
<keyword evidence="4" id="KW-1185">Reference proteome</keyword>
<protein>
    <submittedName>
        <fullName evidence="3">Dihydrofolate reductase</fullName>
    </submittedName>
</protein>
<dbReference type="EMBL" id="EQ962658">
    <property type="protein sequence ID" value="EED13860.1"/>
    <property type="molecule type" value="Genomic_DNA"/>
</dbReference>
<dbReference type="InParanoid" id="B8MMV7"/>
<dbReference type="Gene3D" id="3.40.50.1820">
    <property type="entry name" value="alpha/beta hydrolase"/>
    <property type="match status" value="1"/>
</dbReference>
<dbReference type="AlphaFoldDB" id="B8MMV7"/>
<proteinExistence type="predicted"/>
<dbReference type="GO" id="GO:0005634">
    <property type="term" value="C:nucleus"/>
    <property type="evidence" value="ECO:0007669"/>
    <property type="project" value="TreeGrafter"/>
</dbReference>
<feature type="domain" description="Serine hydrolase" evidence="2">
    <location>
        <begin position="17"/>
        <end position="256"/>
    </location>
</feature>
<dbReference type="HOGENOM" id="CLU_051938_2_0_1"/>
<evidence type="ECO:0000313" key="3">
    <source>
        <dbReference type="EMBL" id="EED13860.1"/>
    </source>
</evidence>
<dbReference type="InterPro" id="IPR050593">
    <property type="entry name" value="LovG"/>
</dbReference>